<evidence type="ECO:0008006" key="3">
    <source>
        <dbReference type="Google" id="ProtNLM"/>
    </source>
</evidence>
<keyword evidence="2" id="KW-1185">Reference proteome</keyword>
<accession>A0ABZ2UKA5</accession>
<dbReference type="Gene3D" id="3.40.50.2300">
    <property type="match status" value="1"/>
</dbReference>
<reference evidence="1 2" key="1">
    <citation type="submission" date="2024-03" db="EMBL/GenBank/DDBJ databases">
        <title>Flavobacterium soyae.</title>
        <authorList>
            <person name="Zheng W."/>
        </authorList>
    </citation>
    <scope>NUCLEOTIDE SEQUENCE [LARGE SCALE GENOMIC DNA]</scope>
    <source>
        <strain evidence="1 2">55</strain>
    </source>
</reference>
<dbReference type="Proteomes" id="UP001623852">
    <property type="component" value="Chromosome"/>
</dbReference>
<dbReference type="EMBL" id="CP150845">
    <property type="protein sequence ID" value="WYZ21111.1"/>
    <property type="molecule type" value="Genomic_DNA"/>
</dbReference>
<name>A0ABZ2UKA5_9FLAO</name>
<evidence type="ECO:0000313" key="1">
    <source>
        <dbReference type="EMBL" id="WYZ21111.1"/>
    </source>
</evidence>
<sequence length="134" mass="15674">MIRVIDIIWVEDKIEYLPSVEDEIKELEKEFKVKLSITEKNDSNEFSNIASNIPSELLFCVDYNLKNEGHGIDGDQVIQNIRSVNPNCKIVFYSAKLNQTELRELLANEDNFTYCVYRPNLMSKLRELLEEEII</sequence>
<proteinExistence type="predicted"/>
<organism evidence="1 2">
    <name type="scientific">Flavobacterium soyae</name>
    <dbReference type="NCBI Taxonomy" id="2903098"/>
    <lineage>
        <taxon>Bacteria</taxon>
        <taxon>Pseudomonadati</taxon>
        <taxon>Bacteroidota</taxon>
        <taxon>Flavobacteriia</taxon>
        <taxon>Flavobacteriales</taxon>
        <taxon>Flavobacteriaceae</taxon>
        <taxon>Flavobacterium</taxon>
    </lineage>
</organism>
<protein>
    <recommendedName>
        <fullName evidence="3">Response regulator receiver domain-containing protein</fullName>
    </recommendedName>
</protein>
<evidence type="ECO:0000313" key="2">
    <source>
        <dbReference type="Proteomes" id="UP001623852"/>
    </source>
</evidence>
<gene>
    <name evidence="1" type="ORF">AABD74_06515</name>
</gene>
<dbReference type="RefSeq" id="WP_406845020.1">
    <property type="nucleotide sequence ID" value="NZ_CP150845.1"/>
</dbReference>